<dbReference type="GO" id="GO:0042073">
    <property type="term" value="P:intraciliary transport"/>
    <property type="evidence" value="ECO:0007669"/>
    <property type="project" value="TreeGrafter"/>
</dbReference>
<dbReference type="VEuPathDB" id="TriTrypDB:LPAL13_290006000"/>
<dbReference type="InterPro" id="IPR015943">
    <property type="entry name" value="WD40/YVTN_repeat-like_dom_sf"/>
</dbReference>
<keyword evidence="5" id="KW-0175">Coiled coil</keyword>
<dbReference type="SUPFAM" id="SSF50978">
    <property type="entry name" value="WD40 repeat-like"/>
    <property type="match status" value="1"/>
</dbReference>
<name>A0A088RVL1_LEIPA</name>
<dbReference type="GeneID" id="22576774"/>
<comment type="subcellular location">
    <subcellularLocation>
        <location evidence="1">Cytoplasm</location>
    </subcellularLocation>
</comment>
<dbReference type="GO" id="GO:0045503">
    <property type="term" value="F:dynein light chain binding"/>
    <property type="evidence" value="ECO:0007669"/>
    <property type="project" value="TreeGrafter"/>
</dbReference>
<dbReference type="SMART" id="SM00320">
    <property type="entry name" value="WD40"/>
    <property type="match status" value="6"/>
</dbReference>
<dbReference type="FunFam" id="2.130.10.10:FF:001472">
    <property type="entry name" value="WD_domain_-_G-beta_repeat_-_putative"/>
    <property type="match status" value="1"/>
</dbReference>
<dbReference type="Gene3D" id="2.130.10.10">
    <property type="entry name" value="YVTN repeat-like/Quinoprotein amine dehydrogenase"/>
    <property type="match status" value="2"/>
</dbReference>
<dbReference type="VEuPathDB" id="TriTrypDB:LPMP_290100"/>
<dbReference type="OrthoDB" id="445052at2759"/>
<evidence type="ECO:0000256" key="4">
    <source>
        <dbReference type="ARBA" id="ARBA00022737"/>
    </source>
</evidence>
<dbReference type="KEGG" id="lpan:LPMP_290100"/>
<evidence type="ECO:0000256" key="1">
    <source>
        <dbReference type="ARBA" id="ARBA00004496"/>
    </source>
</evidence>
<dbReference type="AlphaFoldDB" id="A0A088RVL1"/>
<protein>
    <recommendedName>
        <fullName evidence="8">WD repeat domain 34</fullName>
    </recommendedName>
</protein>
<keyword evidence="7" id="KW-1185">Reference proteome</keyword>
<evidence type="ECO:0008006" key="8">
    <source>
        <dbReference type="Google" id="ProtNLM"/>
    </source>
</evidence>
<organism evidence="6 7">
    <name type="scientific">Leishmania panamensis</name>
    <dbReference type="NCBI Taxonomy" id="5679"/>
    <lineage>
        <taxon>Eukaryota</taxon>
        <taxon>Discoba</taxon>
        <taxon>Euglenozoa</taxon>
        <taxon>Kinetoplastea</taxon>
        <taxon>Metakinetoplastina</taxon>
        <taxon>Trypanosomatida</taxon>
        <taxon>Trypanosomatidae</taxon>
        <taxon>Leishmaniinae</taxon>
        <taxon>Leishmania</taxon>
        <taxon>Leishmania guyanensis species complex</taxon>
    </lineage>
</organism>
<evidence type="ECO:0000313" key="6">
    <source>
        <dbReference type="EMBL" id="AIN99960.1"/>
    </source>
</evidence>
<accession>A0A088RVL1</accession>
<keyword evidence="4" id="KW-0677">Repeat</keyword>
<dbReference type="GO" id="GO:0045504">
    <property type="term" value="F:dynein heavy chain binding"/>
    <property type="evidence" value="ECO:0007669"/>
    <property type="project" value="TreeGrafter"/>
</dbReference>
<proteinExistence type="predicted"/>
<evidence type="ECO:0000256" key="5">
    <source>
        <dbReference type="SAM" id="Coils"/>
    </source>
</evidence>
<dbReference type="GO" id="GO:0005868">
    <property type="term" value="C:cytoplasmic dynein complex"/>
    <property type="evidence" value="ECO:0007669"/>
    <property type="project" value="TreeGrafter"/>
</dbReference>
<evidence type="ECO:0000256" key="3">
    <source>
        <dbReference type="ARBA" id="ARBA00022574"/>
    </source>
</evidence>
<gene>
    <name evidence="6" type="ORF">LPMP_290100</name>
</gene>
<evidence type="ECO:0000256" key="2">
    <source>
        <dbReference type="ARBA" id="ARBA00022490"/>
    </source>
</evidence>
<keyword evidence="2" id="KW-0963">Cytoplasm</keyword>
<dbReference type="InterPro" id="IPR001680">
    <property type="entry name" value="WD40_rpt"/>
</dbReference>
<dbReference type="RefSeq" id="XP_010700903.1">
    <property type="nucleotide sequence ID" value="XM_010702601.1"/>
</dbReference>
<dbReference type="InterPro" id="IPR050687">
    <property type="entry name" value="Dynein_IC"/>
</dbReference>
<dbReference type="GO" id="GO:0097014">
    <property type="term" value="C:ciliary plasm"/>
    <property type="evidence" value="ECO:0007669"/>
    <property type="project" value="TreeGrafter"/>
</dbReference>
<keyword evidence="3" id="KW-0853">WD repeat</keyword>
<sequence>MADACEFKNQITGEVTIPPRRKRETTLEDAETQMSKLKVKIHEVQTDVSCFQVSDQLDKGVGTEQRSSQATLEGLQYVYSGVPHNEAELSTFLEQSMDKLLAILHRNATSSVFDDYSPSWSRKNTKLSVLYTLTSPAAKEHNLEALGVAWNAHGNIVAAAYGLMETSGWCHKKGYVCVWNLARPDLRENSPHYTLEMRTSATSIAFHPTEPCMLAVGTYSGEVVVFPSVTESVPQQYSSLASEVAHTEPVTVLQWVKNPQEPRRDHRYVLCSASQSGLIILWSPMNKLSRPVAAYSVRSRRHLTVGITALTYGGVHSERGIYSPALDGVLLVGLENGEVGCGRTWPLPIGTNSQESCTTVPLELDWLESHCGPLQSLSASPFLRHLFLTTSSDCSARLYSDLERSPLLTLEPSAETKGYLYDGQFSPFRPSVVAVVSRSSFLRVYDLQRDQLGPVYTAAVPSEGGVLKVAFNSSAAEWLATSDARGVVHVWRLPTGLSQVTELERAALRASQPTRDGPKEVQGLTALLSLFGSRA</sequence>
<dbReference type="Proteomes" id="UP000063063">
    <property type="component" value="Chromosome 29"/>
</dbReference>
<feature type="coiled-coil region" evidence="5">
    <location>
        <begin position="20"/>
        <end position="47"/>
    </location>
</feature>
<reference evidence="6 7" key="1">
    <citation type="journal article" date="2015" name="Sci. Rep.">
        <title>The genome of Leishmania panamensis: insights into genomics of the L. (Viannia) subgenus.</title>
        <authorList>
            <person name="Llanes A."/>
            <person name="Restrepo C.M."/>
            <person name="Vecchio G.D."/>
            <person name="Anguizola F.J."/>
            <person name="Lleonart R."/>
        </authorList>
    </citation>
    <scope>NUCLEOTIDE SEQUENCE [LARGE SCALE GENOMIC DNA]</scope>
    <source>
        <strain evidence="6 7">MHOM/PA/94/PSC-1</strain>
    </source>
</reference>
<dbReference type="PANTHER" id="PTHR12442">
    <property type="entry name" value="DYNEIN INTERMEDIATE CHAIN"/>
    <property type="match status" value="1"/>
</dbReference>
<dbReference type="eggNOG" id="KOG1587">
    <property type="taxonomic scope" value="Eukaryota"/>
</dbReference>
<evidence type="ECO:0000313" key="7">
    <source>
        <dbReference type="Proteomes" id="UP000063063"/>
    </source>
</evidence>
<dbReference type="InterPro" id="IPR036322">
    <property type="entry name" value="WD40_repeat_dom_sf"/>
</dbReference>
<dbReference type="EMBL" id="CP009398">
    <property type="protein sequence ID" value="AIN99960.1"/>
    <property type="molecule type" value="Genomic_DNA"/>
</dbReference>
<dbReference type="PANTHER" id="PTHR12442:SF26">
    <property type="entry name" value="CYTOPLASMIC DYNEIN 2 INTERMEDIATE CHAIN 2"/>
    <property type="match status" value="1"/>
</dbReference>